<feature type="domain" description="WH1" evidence="3">
    <location>
        <begin position="16"/>
        <end position="127"/>
    </location>
</feature>
<feature type="compositionally biased region" description="Polar residues" evidence="2">
    <location>
        <begin position="370"/>
        <end position="384"/>
    </location>
</feature>
<dbReference type="FunFam" id="2.30.29.30:FF:000281">
    <property type="entry name" value="Actin associated protein"/>
    <property type="match status" value="1"/>
</dbReference>
<dbReference type="Gene3D" id="2.30.29.30">
    <property type="entry name" value="Pleckstrin-homology domain (PH domain)/Phosphotyrosine-binding domain (PTB)"/>
    <property type="match status" value="1"/>
</dbReference>
<evidence type="ECO:0000313" key="6">
    <source>
        <dbReference type="Proteomes" id="UP000094236"/>
    </source>
</evidence>
<feature type="compositionally biased region" description="Pro residues" evidence="2">
    <location>
        <begin position="389"/>
        <end position="407"/>
    </location>
</feature>
<dbReference type="GO" id="GO:0032233">
    <property type="term" value="P:positive regulation of actin filament bundle assembly"/>
    <property type="evidence" value="ECO:0007669"/>
    <property type="project" value="EnsemblFungi"/>
</dbReference>
<dbReference type="InterPro" id="IPR003124">
    <property type="entry name" value="WH2_dom"/>
</dbReference>
<dbReference type="GO" id="GO:0071933">
    <property type="term" value="F:Arp2/3 complex binding"/>
    <property type="evidence" value="ECO:0007669"/>
    <property type="project" value="EnsemblFungi"/>
</dbReference>
<dbReference type="SMART" id="SM00461">
    <property type="entry name" value="WH1"/>
    <property type="match status" value="1"/>
</dbReference>
<feature type="compositionally biased region" description="Polar residues" evidence="2">
    <location>
        <begin position="341"/>
        <end position="354"/>
    </location>
</feature>
<dbReference type="SUPFAM" id="SSF50729">
    <property type="entry name" value="PH domain-like"/>
    <property type="match status" value="1"/>
</dbReference>
<dbReference type="InterPro" id="IPR011993">
    <property type="entry name" value="PH-like_dom_sf"/>
</dbReference>
<feature type="compositionally biased region" description="Pro residues" evidence="2">
    <location>
        <begin position="542"/>
        <end position="551"/>
    </location>
</feature>
<evidence type="ECO:0000259" key="3">
    <source>
        <dbReference type="PROSITE" id="PS50229"/>
    </source>
</evidence>
<dbReference type="GO" id="GO:0140224">
    <property type="term" value="C:SLAC complex"/>
    <property type="evidence" value="ECO:0007669"/>
    <property type="project" value="EnsemblFungi"/>
</dbReference>
<keyword evidence="1" id="KW-0597">Phosphoprotein</keyword>
<feature type="compositionally biased region" description="Low complexity" evidence="2">
    <location>
        <begin position="238"/>
        <end position="269"/>
    </location>
</feature>
<organism evidence="5 6">
    <name type="scientific">Pachysolen tannophilus NRRL Y-2460</name>
    <dbReference type="NCBI Taxonomy" id="669874"/>
    <lineage>
        <taxon>Eukaryota</taxon>
        <taxon>Fungi</taxon>
        <taxon>Dikarya</taxon>
        <taxon>Ascomycota</taxon>
        <taxon>Saccharomycotina</taxon>
        <taxon>Pichiomycetes</taxon>
        <taxon>Pachysolenaceae</taxon>
        <taxon>Pachysolen</taxon>
    </lineage>
</organism>
<dbReference type="PROSITE" id="PS51082">
    <property type="entry name" value="WH2"/>
    <property type="match status" value="1"/>
</dbReference>
<keyword evidence="6" id="KW-1185">Reference proteome</keyword>
<feature type="compositionally biased region" description="Low complexity" evidence="2">
    <location>
        <begin position="282"/>
        <end position="298"/>
    </location>
</feature>
<feature type="domain" description="WH2" evidence="4">
    <location>
        <begin position="573"/>
        <end position="592"/>
    </location>
</feature>
<feature type="compositionally biased region" description="Polar residues" evidence="2">
    <location>
        <begin position="158"/>
        <end position="169"/>
    </location>
</feature>
<feature type="compositionally biased region" description="Low complexity" evidence="2">
    <location>
        <begin position="408"/>
        <end position="422"/>
    </location>
</feature>
<evidence type="ECO:0008006" key="7">
    <source>
        <dbReference type="Google" id="ProtNLM"/>
    </source>
</evidence>
<feature type="region of interest" description="Disordered" evidence="2">
    <location>
        <begin position="223"/>
        <end position="634"/>
    </location>
</feature>
<dbReference type="GO" id="GO:0051666">
    <property type="term" value="P:actin cortical patch localization"/>
    <property type="evidence" value="ECO:0007669"/>
    <property type="project" value="EnsemblFungi"/>
</dbReference>
<dbReference type="InterPro" id="IPR033927">
    <property type="entry name" value="WASPfam_EVH1"/>
</dbReference>
<feature type="compositionally biased region" description="Pro residues" evidence="2">
    <location>
        <begin position="511"/>
        <end position="531"/>
    </location>
</feature>
<evidence type="ECO:0000313" key="5">
    <source>
        <dbReference type="EMBL" id="ODV97440.1"/>
    </source>
</evidence>
<dbReference type="GO" id="GO:0030041">
    <property type="term" value="P:actin filament polymerization"/>
    <property type="evidence" value="ECO:0007669"/>
    <property type="project" value="EnsemblFungi"/>
</dbReference>
<dbReference type="Pfam" id="PF00568">
    <property type="entry name" value="WH1"/>
    <property type="match status" value="1"/>
</dbReference>
<evidence type="ECO:0000256" key="1">
    <source>
        <dbReference type="ARBA" id="ARBA00022553"/>
    </source>
</evidence>
<dbReference type="AlphaFoldDB" id="A0A1E4U0B7"/>
<feature type="compositionally biased region" description="Low complexity" evidence="2">
    <location>
        <begin position="469"/>
        <end position="510"/>
    </location>
</feature>
<reference evidence="6" key="1">
    <citation type="submission" date="2016-05" db="EMBL/GenBank/DDBJ databases">
        <title>Comparative genomics of biotechnologically important yeasts.</title>
        <authorList>
            <consortium name="DOE Joint Genome Institute"/>
            <person name="Riley R."/>
            <person name="Haridas S."/>
            <person name="Wolfe K.H."/>
            <person name="Lopes M.R."/>
            <person name="Hittinger C.T."/>
            <person name="Goker M."/>
            <person name="Salamov A."/>
            <person name="Wisecaver J."/>
            <person name="Long T.M."/>
            <person name="Aerts A.L."/>
            <person name="Barry K."/>
            <person name="Choi C."/>
            <person name="Clum A."/>
            <person name="Coughlan A.Y."/>
            <person name="Deshpande S."/>
            <person name="Douglass A.P."/>
            <person name="Hanson S.J."/>
            <person name="Klenk H.-P."/>
            <person name="Labutti K."/>
            <person name="Lapidus A."/>
            <person name="Lindquist E."/>
            <person name="Lipzen A."/>
            <person name="Meier-Kolthoff J.P."/>
            <person name="Ohm R.A."/>
            <person name="Otillar R.P."/>
            <person name="Pangilinan J."/>
            <person name="Peng Y."/>
            <person name="Rokas A."/>
            <person name="Rosa C.A."/>
            <person name="Scheuner C."/>
            <person name="Sibirny A.A."/>
            <person name="Slot J.C."/>
            <person name="Stielow J.B."/>
            <person name="Sun H."/>
            <person name="Kurtzman C.P."/>
            <person name="Blackwell M."/>
            <person name="Grigoriev I.V."/>
            <person name="Jeffries T.W."/>
        </authorList>
    </citation>
    <scope>NUCLEOTIDE SEQUENCE [LARGE SCALE GENOMIC DNA]</scope>
    <source>
        <strain evidence="6">NRRL Y-2460</strain>
    </source>
</reference>
<dbReference type="STRING" id="669874.A0A1E4U0B7"/>
<dbReference type="GO" id="GO:2000601">
    <property type="term" value="P:positive regulation of Arp2/3 complex-mediated actin nucleation"/>
    <property type="evidence" value="ECO:0007669"/>
    <property type="project" value="EnsemblFungi"/>
</dbReference>
<feature type="compositionally biased region" description="Acidic residues" evidence="2">
    <location>
        <begin position="304"/>
        <end position="314"/>
    </location>
</feature>
<protein>
    <recommendedName>
        <fullName evidence="7">WH1 domain-containing protein</fullName>
    </recommendedName>
</protein>
<evidence type="ECO:0000256" key="2">
    <source>
        <dbReference type="SAM" id="MobiDB-lite"/>
    </source>
</evidence>
<gene>
    <name evidence="5" type="ORF">PACTADRAFT_49151</name>
</gene>
<dbReference type="GO" id="GO:0045010">
    <property type="term" value="P:actin nucleation"/>
    <property type="evidence" value="ECO:0007669"/>
    <property type="project" value="EnsemblFungi"/>
</dbReference>
<proteinExistence type="predicted"/>
<evidence type="ECO:0000259" key="4">
    <source>
        <dbReference type="PROSITE" id="PS51082"/>
    </source>
</evidence>
<dbReference type="Proteomes" id="UP000094236">
    <property type="component" value="Unassembled WGS sequence"/>
</dbReference>
<dbReference type="EMBL" id="KV454012">
    <property type="protein sequence ID" value="ODV97440.1"/>
    <property type="molecule type" value="Genomic_DNA"/>
</dbReference>
<dbReference type="CDD" id="cd01205">
    <property type="entry name" value="EVH1_WASP-like"/>
    <property type="match status" value="1"/>
</dbReference>
<sequence>MGVLTTADKEKIKRVIPKTANKIIDATVARLYIADPNPDEWTYTGLVGAIVLVDDLVGHTFWLKLVDILGGRGVVWDQELYVNFEYNQDRTFFHSFELEKFYAGLLFEDTSDATHFYKRVTGRAKHGSKKTVNNKQAIALKEQIVDSPKIPGPRGDSMINSSDLASNPQRARRTRGPLFYDDQPPLEWRSLYKELEAAGITEDMIADNRDFIKDYIKQQGGPLVGLEPPIPRKYAHHASPSASASATATASASQSQSQSQSPLRTLSSRLGKKAPPPPPPTTGSSSPSSNSRNNLSSAAHSINEDYENDSDANDDSSSNAFDSRERSVPPPVPGKDDRFNSSDNNKNSTPSTTPHPVHSAPPPMAFIGTHVQQDQRFVPSRQQQNRPTPSLPPAPPARNSVPPPLPPSRNQYAPPQQQFGNRGPPPPPPPRRGGAPPPPPSRNTGTPQMARTVPQLPQRMVPNPPPAFPQQQQPQQLQPQQPQQPLQQQQQPFSYMPSPTAPITPAAPRAAMPPPTAPSAPAAPPPPPLPPTNYNSVSTPAAPAPPPPPMPDMGSANGSSSPAPMPAMTGDSNRDALLNSIQQAGIGSLRKVDKSQLDKPSVILQEGKGESVSLNNNTNGGGGTTGSPAQQGNLADAISAALAKRKNKVSNSDAEDNDDW</sequence>
<name>A0A1E4U0B7_PACTA</name>
<dbReference type="GO" id="GO:0003779">
    <property type="term" value="F:actin binding"/>
    <property type="evidence" value="ECO:0007669"/>
    <property type="project" value="EnsemblFungi"/>
</dbReference>
<dbReference type="InterPro" id="IPR000697">
    <property type="entry name" value="WH1/EVH1_dom"/>
</dbReference>
<dbReference type="OrthoDB" id="8963340at2759"/>
<dbReference type="GO" id="GO:0030479">
    <property type="term" value="C:actin cortical patch"/>
    <property type="evidence" value="ECO:0007669"/>
    <property type="project" value="EnsemblFungi"/>
</dbReference>
<accession>A0A1E4U0B7</accession>
<feature type="compositionally biased region" description="Pro residues" evidence="2">
    <location>
        <begin position="423"/>
        <end position="441"/>
    </location>
</feature>
<dbReference type="PROSITE" id="PS50229">
    <property type="entry name" value="WH1"/>
    <property type="match status" value="1"/>
</dbReference>
<feature type="region of interest" description="Disordered" evidence="2">
    <location>
        <begin position="148"/>
        <end position="179"/>
    </location>
</feature>